<protein>
    <submittedName>
        <fullName evidence="4">NAD(P)-binding protein</fullName>
    </submittedName>
</protein>
<evidence type="ECO:0000256" key="2">
    <source>
        <dbReference type="ARBA" id="ARBA00023002"/>
    </source>
</evidence>
<dbReference type="Gene3D" id="3.90.79.10">
    <property type="entry name" value="Nucleoside Triphosphate Pyrophosphohydrolase"/>
    <property type="match status" value="1"/>
</dbReference>
<dbReference type="EMBL" id="SPRC01000041">
    <property type="protein sequence ID" value="TIB76842.1"/>
    <property type="molecule type" value="Genomic_DNA"/>
</dbReference>
<dbReference type="GO" id="GO:0016491">
    <property type="term" value="F:oxidoreductase activity"/>
    <property type="evidence" value="ECO:0007669"/>
    <property type="project" value="UniProtKB-KW"/>
</dbReference>
<dbReference type="AlphaFoldDB" id="A0A4V4MFP2"/>
<dbReference type="InterPro" id="IPR000086">
    <property type="entry name" value="NUDIX_hydrolase_dom"/>
</dbReference>
<proteinExistence type="inferred from homology"/>
<dbReference type="PANTHER" id="PTHR24320:SF152">
    <property type="entry name" value="SHORT-CHAIN DEHYDROGENASE_REDUCTASE FAMILY PROTEIN"/>
    <property type="match status" value="1"/>
</dbReference>
<gene>
    <name evidence="4" type="ORF">E3Q22_03346</name>
</gene>
<feature type="domain" description="Nudix hydrolase" evidence="3">
    <location>
        <begin position="288"/>
        <end position="428"/>
    </location>
</feature>
<dbReference type="InterPro" id="IPR002347">
    <property type="entry name" value="SDR_fam"/>
</dbReference>
<comment type="similarity">
    <text evidence="1">Belongs to the short-chain dehydrogenases/reductases (SDR) family.</text>
</comment>
<name>A0A4V4MFP2_9BASI</name>
<keyword evidence="2" id="KW-0560">Oxidoreductase</keyword>
<dbReference type="InterPro" id="IPR045121">
    <property type="entry name" value="CoAse"/>
</dbReference>
<dbReference type="Gene3D" id="3.40.50.720">
    <property type="entry name" value="NAD(P)-binding Rossmann-like Domain"/>
    <property type="match status" value="1"/>
</dbReference>
<evidence type="ECO:0000313" key="4">
    <source>
        <dbReference type="EMBL" id="TIB76842.1"/>
    </source>
</evidence>
<evidence type="ECO:0000259" key="3">
    <source>
        <dbReference type="PROSITE" id="PS51462"/>
    </source>
</evidence>
<dbReference type="PROSITE" id="PS51462">
    <property type="entry name" value="NUDIX"/>
    <property type="match status" value="1"/>
</dbReference>
<organism evidence="4 5">
    <name type="scientific">Wallemia mellicola</name>
    <dbReference type="NCBI Taxonomy" id="1708541"/>
    <lineage>
        <taxon>Eukaryota</taxon>
        <taxon>Fungi</taxon>
        <taxon>Dikarya</taxon>
        <taxon>Basidiomycota</taxon>
        <taxon>Wallemiomycotina</taxon>
        <taxon>Wallemiomycetes</taxon>
        <taxon>Wallemiales</taxon>
        <taxon>Wallemiaceae</taxon>
        <taxon>Wallemia</taxon>
    </lineage>
</organism>
<dbReference type="Pfam" id="PF00106">
    <property type="entry name" value="adh_short"/>
    <property type="match status" value="1"/>
</dbReference>
<dbReference type="PANTHER" id="PTHR24320">
    <property type="entry name" value="RETINOL DEHYDROGENASE"/>
    <property type="match status" value="1"/>
</dbReference>
<dbReference type="InterPro" id="IPR036291">
    <property type="entry name" value="NAD(P)-bd_dom_sf"/>
</dbReference>
<evidence type="ECO:0000313" key="5">
    <source>
        <dbReference type="Proteomes" id="UP000310685"/>
    </source>
</evidence>
<dbReference type="Pfam" id="PF00293">
    <property type="entry name" value="NUDIX"/>
    <property type="match status" value="1"/>
</dbReference>
<sequence length="452" mass="50430">MACRSTDKAEKARQEVVKKIKNDNTTVEVWEIDLASLSSCREFASKWNANPDNKIDILYLNAGLIAPNASLITSEDSLEMTYACNVLGHLAVIEQLLPSLALSDDPRIIFTGSSGAKMSTLPDHPGSNQRTPLRDAWSIGSYVLNAFNIYTDTKLLLAMVVRELQESFKNHPDEKYRKIFVANYHPGFVKTTISNKDHYGLSSLLSIPVDFLTNRYAITPEVGARPGLYLGSASIEQLPGGEFWDENAEPASLTAQYDNEALRRCTKLYYRRLRNLSNIIPPMGYDKGKQAAVMVALFIGRLGDLHVLLSQRSDFLSSYPGDTCLIGGRKEPSDVDVEYTARREAEEEIGLPIDYDCVRYVATLPPHLAGYGLSAVTVWPIVCLITDRALVPMLNEDEVQRIFSHPLESFLSHRPDKLLLRLGHLEDESDAYHWYQAGTVSANTSLRPGETQ</sequence>
<reference evidence="4 5" key="1">
    <citation type="submission" date="2019-03" db="EMBL/GenBank/DDBJ databases">
        <title>Sequencing 25 genomes of Wallemia mellicola.</title>
        <authorList>
            <person name="Gostincar C."/>
        </authorList>
    </citation>
    <scope>NUCLEOTIDE SEQUENCE [LARGE SCALE GENOMIC DNA]</scope>
    <source>
        <strain evidence="4 5">EXF-6152</strain>
    </source>
</reference>
<comment type="caution">
    <text evidence="4">The sequence shown here is derived from an EMBL/GenBank/DDBJ whole genome shotgun (WGS) entry which is preliminary data.</text>
</comment>
<dbReference type="CDD" id="cd03426">
    <property type="entry name" value="NUDIX_CoAse_Nudt7"/>
    <property type="match status" value="1"/>
</dbReference>
<dbReference type="Proteomes" id="UP000310685">
    <property type="component" value="Unassembled WGS sequence"/>
</dbReference>
<dbReference type="SUPFAM" id="SSF51735">
    <property type="entry name" value="NAD(P)-binding Rossmann-fold domains"/>
    <property type="match status" value="1"/>
</dbReference>
<evidence type="ECO:0000256" key="1">
    <source>
        <dbReference type="ARBA" id="ARBA00006484"/>
    </source>
</evidence>
<accession>A0A4V4MFP2</accession>
<dbReference type="GO" id="GO:0010945">
    <property type="term" value="F:coenzyme A diphosphatase activity"/>
    <property type="evidence" value="ECO:0007669"/>
    <property type="project" value="InterPro"/>
</dbReference>
<dbReference type="SUPFAM" id="SSF55811">
    <property type="entry name" value="Nudix"/>
    <property type="match status" value="1"/>
</dbReference>
<dbReference type="InterPro" id="IPR015797">
    <property type="entry name" value="NUDIX_hydrolase-like_dom_sf"/>
</dbReference>